<evidence type="ECO:0000313" key="1">
    <source>
        <dbReference type="EMBL" id="QJA48787.1"/>
    </source>
</evidence>
<dbReference type="AlphaFoldDB" id="A0A6H1ZN90"/>
<dbReference type="EMBL" id="MT144103">
    <property type="protein sequence ID" value="QJA48787.1"/>
    <property type="molecule type" value="Genomic_DNA"/>
</dbReference>
<proteinExistence type="predicted"/>
<protein>
    <submittedName>
        <fullName evidence="1">Uncharacterized protein</fullName>
    </submittedName>
</protein>
<reference evidence="1" key="1">
    <citation type="submission" date="2020-03" db="EMBL/GenBank/DDBJ databases">
        <title>The deep terrestrial virosphere.</title>
        <authorList>
            <person name="Holmfeldt K."/>
            <person name="Nilsson E."/>
            <person name="Simone D."/>
            <person name="Lopez-Fernandez M."/>
            <person name="Wu X."/>
            <person name="de Brujin I."/>
            <person name="Lundin D."/>
            <person name="Andersson A."/>
            <person name="Bertilsson S."/>
            <person name="Dopson M."/>
        </authorList>
    </citation>
    <scope>NUCLEOTIDE SEQUENCE</scope>
    <source>
        <strain evidence="1">TM448A01161</strain>
    </source>
</reference>
<organism evidence="1">
    <name type="scientific">viral metagenome</name>
    <dbReference type="NCBI Taxonomy" id="1070528"/>
    <lineage>
        <taxon>unclassified sequences</taxon>
        <taxon>metagenomes</taxon>
        <taxon>organismal metagenomes</taxon>
    </lineage>
</organism>
<accession>A0A6H1ZN90</accession>
<sequence length="180" mass="20344">MKLSKEQVEGINLVDLACSVYVSGLRLRETVLELYTDLEKVQAELADIHNSHKFIMDEKCSSQEKHCGCVPLLRAELTALKAANELQLQALIENKKDTIKKEALIETALAWKTDLEKAEAEITEFAEYARLNADAASGLNLALAELWELVDAVDYNSTNVFCNDIGGRNWFDRRNDLRRE</sequence>
<gene>
    <name evidence="1" type="ORF">TM448A01161_0002</name>
</gene>
<name>A0A6H1ZN90_9ZZZZ</name>